<feature type="domain" description="DUF676" evidence="3">
    <location>
        <begin position="8"/>
        <end position="202"/>
    </location>
</feature>
<accession>A0A067MJY7</accession>
<dbReference type="InterPro" id="IPR007751">
    <property type="entry name" value="DUF676_lipase-like"/>
</dbReference>
<dbReference type="OrthoDB" id="273452at2759"/>
<evidence type="ECO:0000256" key="1">
    <source>
        <dbReference type="ARBA" id="ARBA00007920"/>
    </source>
</evidence>
<evidence type="ECO:0000313" key="5">
    <source>
        <dbReference type="Proteomes" id="UP000027195"/>
    </source>
</evidence>
<dbReference type="EMBL" id="KL198054">
    <property type="protein sequence ID" value="KDQ11861.1"/>
    <property type="molecule type" value="Genomic_DNA"/>
</dbReference>
<evidence type="ECO:0000256" key="2">
    <source>
        <dbReference type="SAM" id="Phobius"/>
    </source>
</evidence>
<dbReference type="Gene3D" id="3.40.50.1820">
    <property type="entry name" value="alpha/beta hydrolase"/>
    <property type="match status" value="1"/>
</dbReference>
<proteinExistence type="inferred from homology"/>
<keyword evidence="2" id="KW-0472">Membrane</keyword>
<dbReference type="Pfam" id="PF05057">
    <property type="entry name" value="DUF676"/>
    <property type="match status" value="1"/>
</dbReference>
<comment type="similarity">
    <text evidence="1">Belongs to the putative lipase ROG1 family.</text>
</comment>
<dbReference type="AlphaFoldDB" id="A0A067MJY7"/>
<dbReference type="SUPFAM" id="SSF53474">
    <property type="entry name" value="alpha/beta-Hydrolases"/>
    <property type="match status" value="1"/>
</dbReference>
<name>A0A067MJY7_BOTB1</name>
<evidence type="ECO:0000259" key="3">
    <source>
        <dbReference type="Pfam" id="PF05057"/>
    </source>
</evidence>
<keyword evidence="2" id="KW-0812">Transmembrane</keyword>
<dbReference type="InterPro" id="IPR029058">
    <property type="entry name" value="AB_hydrolase_fold"/>
</dbReference>
<keyword evidence="5" id="KW-1185">Reference proteome</keyword>
<evidence type="ECO:0000313" key="4">
    <source>
        <dbReference type="EMBL" id="KDQ11861.1"/>
    </source>
</evidence>
<dbReference type="InterPro" id="IPR044294">
    <property type="entry name" value="Lipase-like"/>
</dbReference>
<gene>
    <name evidence="4" type="ORF">BOTBODRAFT_34948</name>
</gene>
<sequence>MVLQIHPVAIHGMWGKPGHVSALVREIETITSTEEVELNVLVVVTNRSEHTYDGIDHGGERIVAEIDERIKSLEQTGEKKVTRLSVVGYSLGGLLGRYVMGILHSRKFFEKIKPTNFNTFATPHSGLLRYPSLLSLVVSSIGSRLLSRTGEQFYGTDRWSGGKPLLEIMSETDGVFYEALTLFPQLTIYANAVHDTTVAYVTAAIETVDPFVDHGKRGLTVKYNPTYKPLIESYTVQPAEARPPRSKPLFPPPLRDLGLPLNILLFIALPLFLPLIVTIALIRLSLDSRASRKRIKLLEADKHRASGWLSTMLQGIDREMGDVVADIAGGPDDPEDPEAGTRFCHIPKDQRAHPILSKSQIRMVVNLNTLPNLKKQLTFIHPENNTHGVIVATAIRSVPKQIKWGWA</sequence>
<keyword evidence="2" id="KW-1133">Transmembrane helix</keyword>
<dbReference type="HOGENOM" id="CLU_027968_0_0_1"/>
<dbReference type="InParanoid" id="A0A067MJY7"/>
<organism evidence="4 5">
    <name type="scientific">Botryobasidium botryosum (strain FD-172 SS1)</name>
    <dbReference type="NCBI Taxonomy" id="930990"/>
    <lineage>
        <taxon>Eukaryota</taxon>
        <taxon>Fungi</taxon>
        <taxon>Dikarya</taxon>
        <taxon>Basidiomycota</taxon>
        <taxon>Agaricomycotina</taxon>
        <taxon>Agaricomycetes</taxon>
        <taxon>Cantharellales</taxon>
        <taxon>Botryobasidiaceae</taxon>
        <taxon>Botryobasidium</taxon>
    </lineage>
</organism>
<dbReference type="PANTHER" id="PTHR12482">
    <property type="entry name" value="LIPASE ROG1-RELATED-RELATED"/>
    <property type="match status" value="1"/>
</dbReference>
<dbReference type="Proteomes" id="UP000027195">
    <property type="component" value="Unassembled WGS sequence"/>
</dbReference>
<reference evidence="5" key="1">
    <citation type="journal article" date="2014" name="Proc. Natl. Acad. Sci. U.S.A.">
        <title>Extensive sampling of basidiomycete genomes demonstrates inadequacy of the white-rot/brown-rot paradigm for wood decay fungi.</title>
        <authorList>
            <person name="Riley R."/>
            <person name="Salamov A.A."/>
            <person name="Brown D.W."/>
            <person name="Nagy L.G."/>
            <person name="Floudas D."/>
            <person name="Held B.W."/>
            <person name="Levasseur A."/>
            <person name="Lombard V."/>
            <person name="Morin E."/>
            <person name="Otillar R."/>
            <person name="Lindquist E.A."/>
            <person name="Sun H."/>
            <person name="LaButti K.M."/>
            <person name="Schmutz J."/>
            <person name="Jabbour D."/>
            <person name="Luo H."/>
            <person name="Baker S.E."/>
            <person name="Pisabarro A.G."/>
            <person name="Walton J.D."/>
            <person name="Blanchette R.A."/>
            <person name="Henrissat B."/>
            <person name="Martin F."/>
            <person name="Cullen D."/>
            <person name="Hibbett D.S."/>
            <person name="Grigoriev I.V."/>
        </authorList>
    </citation>
    <scope>NUCLEOTIDE SEQUENCE [LARGE SCALE GENOMIC DNA]</scope>
    <source>
        <strain evidence="5">FD-172 SS1</strain>
    </source>
</reference>
<dbReference type="PANTHER" id="PTHR12482:SF62">
    <property type="entry name" value="LIPASE ROG1-RELATED"/>
    <property type="match status" value="1"/>
</dbReference>
<feature type="transmembrane region" description="Helical" evidence="2">
    <location>
        <begin position="263"/>
        <end position="286"/>
    </location>
</feature>
<protein>
    <recommendedName>
        <fullName evidence="3">DUF676 domain-containing protein</fullName>
    </recommendedName>
</protein>